<keyword evidence="2" id="KW-0378">Hydrolase</keyword>
<dbReference type="InterPro" id="IPR036514">
    <property type="entry name" value="SGNH_hydro_sf"/>
</dbReference>
<keyword evidence="3" id="KW-1185">Reference proteome</keyword>
<dbReference type="Gene3D" id="3.40.50.1110">
    <property type="entry name" value="SGNH hydrolase"/>
    <property type="match status" value="1"/>
</dbReference>
<dbReference type="GO" id="GO:0016787">
    <property type="term" value="F:hydrolase activity"/>
    <property type="evidence" value="ECO:0007669"/>
    <property type="project" value="UniProtKB-KW"/>
</dbReference>
<dbReference type="InterPro" id="IPR051532">
    <property type="entry name" value="Ester_Hydrolysis_Enzymes"/>
</dbReference>
<dbReference type="EMBL" id="JBAFUR010000002">
    <property type="protein sequence ID" value="MFG1252037.1"/>
    <property type="molecule type" value="Genomic_DNA"/>
</dbReference>
<dbReference type="InterPro" id="IPR013830">
    <property type="entry name" value="SGNH_hydro"/>
</dbReference>
<protein>
    <submittedName>
        <fullName evidence="2">SGNH/GDSL hydrolase family protein</fullName>
        <ecNumber evidence="2">3.1.-.-</ecNumber>
    </submittedName>
</protein>
<evidence type="ECO:0000313" key="2">
    <source>
        <dbReference type="EMBL" id="MFG1252037.1"/>
    </source>
</evidence>
<dbReference type="SUPFAM" id="SSF52266">
    <property type="entry name" value="SGNH hydrolase"/>
    <property type="match status" value="1"/>
</dbReference>
<organism evidence="2 3">
    <name type="scientific">Xanthobacter aminoxidans</name>
    <dbReference type="NCBI Taxonomy" id="186280"/>
    <lineage>
        <taxon>Bacteria</taxon>
        <taxon>Pseudomonadati</taxon>
        <taxon>Pseudomonadota</taxon>
        <taxon>Alphaproteobacteria</taxon>
        <taxon>Hyphomicrobiales</taxon>
        <taxon>Xanthobacteraceae</taxon>
        <taxon>Xanthobacter</taxon>
    </lineage>
</organism>
<dbReference type="EC" id="3.1.-.-" evidence="2"/>
<evidence type="ECO:0000313" key="3">
    <source>
        <dbReference type="Proteomes" id="UP001604043"/>
    </source>
</evidence>
<comment type="caution">
    <text evidence="2">The sequence shown here is derived from an EMBL/GenBank/DDBJ whole genome shotgun (WGS) entry which is preliminary data.</text>
</comment>
<dbReference type="RefSeq" id="WP_029558769.1">
    <property type="nucleotide sequence ID" value="NZ_JBAFUR010000002.1"/>
</dbReference>
<dbReference type="PANTHER" id="PTHR30383">
    <property type="entry name" value="THIOESTERASE 1/PROTEASE 1/LYSOPHOSPHOLIPASE L1"/>
    <property type="match status" value="1"/>
</dbReference>
<sequence length="256" mass="27426">MNWPAAGFGVLGLLCLLLAGALATAVMGARSFFHDRSELRLRPIDPDRFADENASLPATGQPRIVIFGDSRAHQIAVNGKAAADWQVVNRGVSGESSVQSAYRFKSDVIDLKPEAVIIVTGINDVVAAANLPAMERAAVTNLKANLSRFALEVSGSGAGAIISTIIRPTTPRLIRRPFWSDRVYGITEEVNAHIRGLASRDVLVLDADAILVGNKATLPARFATDEIHLSKEAHDILAVHLDEMLRHRLSGAAAAR</sequence>
<evidence type="ECO:0000259" key="1">
    <source>
        <dbReference type="Pfam" id="PF13472"/>
    </source>
</evidence>
<name>A0ABW6ZE13_9HYPH</name>
<reference evidence="2 3" key="1">
    <citation type="submission" date="2024-02" db="EMBL/GenBank/DDBJ databases">
        <title>Expansion and revision of Xanthobacter and proposal of Roseixanthobacter gen. nov.</title>
        <authorList>
            <person name="Soltysiak M.P.M."/>
            <person name="Jalihal A."/>
            <person name="Ory A."/>
            <person name="Chrisophersen C."/>
            <person name="Lee A.D."/>
            <person name="Boulton J."/>
            <person name="Springer M."/>
        </authorList>
    </citation>
    <scope>NUCLEOTIDE SEQUENCE [LARGE SCALE GENOMIC DNA]</scope>
    <source>
        <strain evidence="2 3">CB5</strain>
    </source>
</reference>
<feature type="domain" description="SGNH hydrolase-type esterase" evidence="1">
    <location>
        <begin position="79"/>
        <end position="235"/>
    </location>
</feature>
<accession>A0ABW6ZE13</accession>
<proteinExistence type="predicted"/>
<dbReference type="Pfam" id="PF13472">
    <property type="entry name" value="Lipase_GDSL_2"/>
    <property type="match status" value="1"/>
</dbReference>
<dbReference type="PANTHER" id="PTHR30383:SF5">
    <property type="entry name" value="SGNH HYDROLASE-TYPE ESTERASE DOMAIN-CONTAINING PROTEIN"/>
    <property type="match status" value="1"/>
</dbReference>
<gene>
    <name evidence="2" type="ORF">V5F30_07475</name>
</gene>
<dbReference type="Proteomes" id="UP001604043">
    <property type="component" value="Unassembled WGS sequence"/>
</dbReference>